<keyword evidence="3" id="KW-1185">Reference proteome</keyword>
<feature type="compositionally biased region" description="Gly residues" evidence="1">
    <location>
        <begin position="379"/>
        <end position="390"/>
    </location>
</feature>
<feature type="compositionally biased region" description="Basic residues" evidence="1">
    <location>
        <begin position="1"/>
        <end position="10"/>
    </location>
</feature>
<evidence type="ECO:0000313" key="3">
    <source>
        <dbReference type="Proteomes" id="UP000620124"/>
    </source>
</evidence>
<accession>A0A8H6YZR3</accession>
<name>A0A8H6YZR3_9AGAR</name>
<comment type="caution">
    <text evidence="2">The sequence shown here is derived from an EMBL/GenBank/DDBJ whole genome shotgun (WGS) entry which is preliminary data.</text>
</comment>
<proteinExistence type="predicted"/>
<dbReference type="EMBL" id="JACAZI010000002">
    <property type="protein sequence ID" value="KAF7369503.1"/>
    <property type="molecule type" value="Genomic_DNA"/>
</dbReference>
<evidence type="ECO:0000313" key="2">
    <source>
        <dbReference type="EMBL" id="KAF7369503.1"/>
    </source>
</evidence>
<dbReference type="AlphaFoldDB" id="A0A8H6YZR3"/>
<feature type="region of interest" description="Disordered" evidence="1">
    <location>
        <begin position="1"/>
        <end position="147"/>
    </location>
</feature>
<dbReference type="Proteomes" id="UP000620124">
    <property type="component" value="Unassembled WGS sequence"/>
</dbReference>
<evidence type="ECO:0000256" key="1">
    <source>
        <dbReference type="SAM" id="MobiDB-lite"/>
    </source>
</evidence>
<feature type="compositionally biased region" description="Pro residues" evidence="1">
    <location>
        <begin position="293"/>
        <end position="309"/>
    </location>
</feature>
<feature type="compositionally biased region" description="Pro residues" evidence="1">
    <location>
        <begin position="103"/>
        <end position="114"/>
    </location>
</feature>
<protein>
    <submittedName>
        <fullName evidence="2">Uncharacterized protein</fullName>
    </submittedName>
</protein>
<feature type="compositionally biased region" description="Polar residues" evidence="1">
    <location>
        <begin position="36"/>
        <end position="56"/>
    </location>
</feature>
<organism evidence="2 3">
    <name type="scientific">Mycena venus</name>
    <dbReference type="NCBI Taxonomy" id="2733690"/>
    <lineage>
        <taxon>Eukaryota</taxon>
        <taxon>Fungi</taxon>
        <taxon>Dikarya</taxon>
        <taxon>Basidiomycota</taxon>
        <taxon>Agaricomycotina</taxon>
        <taxon>Agaricomycetes</taxon>
        <taxon>Agaricomycetidae</taxon>
        <taxon>Agaricales</taxon>
        <taxon>Marasmiineae</taxon>
        <taxon>Mycenaceae</taxon>
        <taxon>Mycena</taxon>
    </lineage>
</organism>
<sequence>MSSATHHRGRSPASPSSGAQMTPSPQPNLHIRRFQPSPQRSPENASGTVPSRTNFRSLRAFQPSPERHSPRSDPETVGHDPVREVVDPVRIPEYRTLRVLQSSPPPRSPSPDPGAPRYYMPGRAFQPSPPPRGTRLPDPDTIHPDSIQDIDGGYVVLFCGLDVESDVPSASKASQPQVLPSPPSPTAEPPQKRQKRSTGCGTRVHIRARAARHWRGSVSGASADVIPLERTYFAPEAIKHLNLHEKNCGCAIRGVGCRVCGNPLGALETWCGQHRSSDPSMAYAFLPCAVSPPLQPIRRPPPPSAPSTRPPRRTTRMSTGGRPPRMPLRPVPAAGTNDGMSEISESSDEGSPPPPRAEVTQGWTRFLNDHLNILAAGPPGEGAGTGSRAS</sequence>
<feature type="region of interest" description="Disordered" evidence="1">
    <location>
        <begin position="168"/>
        <end position="202"/>
    </location>
</feature>
<feature type="compositionally biased region" description="Basic and acidic residues" evidence="1">
    <location>
        <begin position="65"/>
        <end position="96"/>
    </location>
</feature>
<feature type="compositionally biased region" description="Pro residues" evidence="1">
    <location>
        <begin position="179"/>
        <end position="188"/>
    </location>
</feature>
<reference evidence="2" key="1">
    <citation type="submission" date="2020-05" db="EMBL/GenBank/DDBJ databases">
        <title>Mycena genomes resolve the evolution of fungal bioluminescence.</title>
        <authorList>
            <person name="Tsai I.J."/>
        </authorList>
    </citation>
    <scope>NUCLEOTIDE SEQUENCE</scope>
    <source>
        <strain evidence="2">CCC161011</strain>
    </source>
</reference>
<gene>
    <name evidence="2" type="ORF">MVEN_00280100</name>
</gene>
<feature type="compositionally biased region" description="Polar residues" evidence="1">
    <location>
        <begin position="13"/>
        <end position="23"/>
    </location>
</feature>
<dbReference type="OrthoDB" id="3270840at2759"/>
<feature type="region of interest" description="Disordered" evidence="1">
    <location>
        <begin position="293"/>
        <end position="390"/>
    </location>
</feature>